<dbReference type="GO" id="GO:0005802">
    <property type="term" value="C:trans-Golgi network"/>
    <property type="evidence" value="ECO:0007669"/>
    <property type="project" value="TreeGrafter"/>
</dbReference>
<evidence type="ECO:0000256" key="12">
    <source>
        <dbReference type="ARBA" id="ARBA00022729"/>
    </source>
</evidence>
<keyword evidence="10" id="KW-0001">2Fe-2S</keyword>
<dbReference type="PROSITE" id="PS00197">
    <property type="entry name" value="2FE2S_FER_1"/>
    <property type="match status" value="2"/>
</dbReference>
<evidence type="ECO:0000256" key="17">
    <source>
        <dbReference type="ARBA" id="ARBA00023014"/>
    </source>
</evidence>
<comment type="cofactor">
    <cofactor evidence="20">
        <name>[2Fe-2S] cluster</name>
        <dbReference type="ChEBI" id="CHEBI:190135"/>
    </cofactor>
</comment>
<dbReference type="InterPro" id="IPR004240">
    <property type="entry name" value="EMP70"/>
</dbReference>
<feature type="transmembrane region" description="Helical" evidence="21">
    <location>
        <begin position="477"/>
        <end position="503"/>
    </location>
</feature>
<evidence type="ECO:0000256" key="13">
    <source>
        <dbReference type="ARBA" id="ARBA00022753"/>
    </source>
</evidence>
<keyword evidence="9 21" id="KW-0812">Transmembrane</keyword>
<keyword evidence="8" id="KW-0934">Plastid</keyword>
<dbReference type="Gene3D" id="3.10.20.30">
    <property type="match status" value="2"/>
</dbReference>
<evidence type="ECO:0000256" key="1">
    <source>
        <dbReference type="ARBA" id="ARBA00003532"/>
    </source>
</evidence>
<feature type="domain" description="2Fe-2S ferredoxin-type" evidence="22">
    <location>
        <begin position="661"/>
        <end position="751"/>
    </location>
</feature>
<gene>
    <name evidence="23" type="ORF">G4B88_029227</name>
</gene>
<dbReference type="GO" id="GO:0009507">
    <property type="term" value="C:chloroplast"/>
    <property type="evidence" value="ECO:0007669"/>
    <property type="project" value="UniProtKB-SubCell"/>
</dbReference>
<keyword evidence="17" id="KW-0411">Iron-sulfur</keyword>
<evidence type="ECO:0000256" key="4">
    <source>
        <dbReference type="ARBA" id="ARBA00004653"/>
    </source>
</evidence>
<proteinExistence type="inferred from homology"/>
<keyword evidence="15 21" id="KW-1133">Transmembrane helix</keyword>
<comment type="function">
    <text evidence="1">Ferredoxins are iron-sulfur proteins that transfer electrons in a wide variety of metabolic reactions.</text>
</comment>
<comment type="similarity">
    <text evidence="5 21">Belongs to the nonaspanin (TM9SF) (TC 9.A.2) family.</text>
</comment>
<comment type="similarity">
    <text evidence="6">Belongs to the 2Fe2S plant-type ferredoxin family.</text>
</comment>
<keyword evidence="12 21" id="KW-0732">Signal</keyword>
<feature type="transmembrane region" description="Helical" evidence="21">
    <location>
        <begin position="438"/>
        <end position="465"/>
    </location>
</feature>
<feature type="transmembrane region" description="Helical" evidence="21">
    <location>
        <begin position="355"/>
        <end position="380"/>
    </location>
</feature>
<evidence type="ECO:0000256" key="19">
    <source>
        <dbReference type="ARBA" id="ARBA00023136"/>
    </source>
</evidence>
<feature type="transmembrane region" description="Helical" evidence="21">
    <location>
        <begin position="284"/>
        <end position="314"/>
    </location>
</feature>
<evidence type="ECO:0000256" key="18">
    <source>
        <dbReference type="ARBA" id="ARBA00023034"/>
    </source>
</evidence>
<dbReference type="FunFam" id="3.10.20.30:FF:000014">
    <property type="entry name" value="Ferredoxin"/>
    <property type="match status" value="2"/>
</dbReference>
<comment type="caution">
    <text evidence="23">The sequence shown here is derived from an EMBL/GenBank/DDBJ whole genome shotgun (WGS) entry which is preliminary data.</text>
</comment>
<feature type="transmembrane region" description="Helical" evidence="21">
    <location>
        <begin position="320"/>
        <end position="343"/>
    </location>
</feature>
<evidence type="ECO:0000256" key="9">
    <source>
        <dbReference type="ARBA" id="ARBA00022692"/>
    </source>
</evidence>
<keyword evidence="13" id="KW-0967">Endosome</keyword>
<sequence length="930" mass="103728">MFSAVRSLPLLTLASLFLLLSPTFASDSDHKYKKEDAVTLWVNKVGPYNNPQETYNYYSLPFCHPAGSSAAHKWGGLGEVLGGNELIESGFEIKFQQNVEKTVICQLELDEAKVKQFKDAIENSYWFEFFMGFVGELHPDKNSDNGKHVLYTHKNINVQYNKDQIIHVNLSQESPKPLEVGRTLDLTYSVKWTPTNVTFARRFDVYLDYPFFEHQIHWFSIFNSFMMVIFLTGLVSMILMRTLRNDYAKYAREDDDLETLERDVSEESGWKLVHGDVFRPPRNLVILSAVVGTGAQLALLVLLVILLAIVGMLYVGRGAIVTTFIVCYALTSFISGYVSGGMYSRHGGKSWIKSMILTASLFPFMCFGIGFILNTIAIFYGSLAAIPFGTMVVVFVIWAFISFPLALLGTVVGRNWSGAPNNPCRVKTIPRPIPEKKWYLTPSVVSLMGGLLPFGSIFIEMYFVFTSFWNYKVYYVYGFMLLVFLILVIVTVCVTIVGTYFLLNAENYHWQWTSFFSAASTAVYVYLYSIYYYYVKTKMSGFFQTSFYFGYTMMFCLGLGILCDRIHASAHSLLSLPHNIHKPHSKTLTHSIFGHQNTKERRLSTKKMASTTAAAATMMNTSFVRRQPTATSLRAVPNVGQSLFGGLKASRGGRVTAMATYKVKLITPDGDKEIKCPEDTYVLDRAEEEGLDLPYSCRAGACSSCVGKVVEGKVDQSDNSFLDDDQIAEGWVLTCVALPLSDVVIQTHKEDELDYPPLKNSKQNTKKKKLYSINQKDMASTTTAATALSSTTMMSTSFVRRQPTATSLRAVPNVGQSLFGGLKASRGGRVTAMAAYKVKLITPEGDSEIECPDDTYVLDQAEDAGIDLPYSCRAGACSSCIGKVVEGKVDQSDNSFLDDDQMAEGWVLTCVAYPLSDVVIETHKEEEFAA</sequence>
<dbReference type="CDD" id="cd00207">
    <property type="entry name" value="fer2"/>
    <property type="match status" value="2"/>
</dbReference>
<dbReference type="InterPro" id="IPR036010">
    <property type="entry name" value="2Fe-2S_ferredoxin-like_sf"/>
</dbReference>
<keyword evidence="11" id="KW-0479">Metal-binding</keyword>
<name>A0A7J6E1S1_CANSA</name>
<dbReference type="AlphaFoldDB" id="A0A7J6E1S1"/>
<feature type="chain" id="PRO_5029940134" description="Transmembrane 9 superfamily member" evidence="21">
    <location>
        <begin position="26"/>
        <end position="930"/>
    </location>
</feature>
<dbReference type="Pfam" id="PF02990">
    <property type="entry name" value="EMP70"/>
    <property type="match status" value="1"/>
</dbReference>
<evidence type="ECO:0000256" key="11">
    <source>
        <dbReference type="ARBA" id="ARBA00022723"/>
    </source>
</evidence>
<keyword evidence="16" id="KW-0408">Iron</keyword>
<dbReference type="InterPro" id="IPR010241">
    <property type="entry name" value="Fd_pln"/>
</dbReference>
<keyword evidence="19 21" id="KW-0472">Membrane</keyword>
<keyword evidence="18" id="KW-0333">Golgi apparatus</keyword>
<comment type="subcellular location">
    <subcellularLocation>
        <location evidence="3">Endosome membrane</location>
        <topology evidence="3">Multi-pass membrane protein</topology>
    </subcellularLocation>
    <subcellularLocation>
        <location evidence="4">Golgi apparatus membrane</location>
        <topology evidence="4">Multi-pass membrane protein</topology>
    </subcellularLocation>
    <subcellularLocation>
        <location evidence="2">Plastid</location>
        <location evidence="2">Chloroplast</location>
    </subcellularLocation>
</comment>
<feature type="transmembrane region" description="Helical" evidence="21">
    <location>
        <begin position="515"/>
        <end position="534"/>
    </location>
</feature>
<dbReference type="EMBL" id="JAATIQ010000530">
    <property type="protein sequence ID" value="KAF4352271.1"/>
    <property type="molecule type" value="Genomic_DNA"/>
</dbReference>
<dbReference type="InterPro" id="IPR012675">
    <property type="entry name" value="Beta-grasp_dom_sf"/>
</dbReference>
<keyword evidence="8" id="KW-0150">Chloroplast</keyword>
<evidence type="ECO:0000256" key="14">
    <source>
        <dbReference type="ARBA" id="ARBA00022982"/>
    </source>
</evidence>
<dbReference type="PANTHER" id="PTHR10766:SF41">
    <property type="entry name" value="TRANSMEMBRANE 9 SUPERFAMILY MEMBER 3"/>
    <property type="match status" value="1"/>
</dbReference>
<dbReference type="GO" id="GO:0072657">
    <property type="term" value="P:protein localization to membrane"/>
    <property type="evidence" value="ECO:0007669"/>
    <property type="project" value="TreeGrafter"/>
</dbReference>
<dbReference type="GO" id="GO:0010008">
    <property type="term" value="C:endosome membrane"/>
    <property type="evidence" value="ECO:0007669"/>
    <property type="project" value="UniProtKB-SubCell"/>
</dbReference>
<dbReference type="GO" id="GO:0000139">
    <property type="term" value="C:Golgi membrane"/>
    <property type="evidence" value="ECO:0007669"/>
    <property type="project" value="UniProtKB-SubCell"/>
</dbReference>
<keyword evidence="7" id="KW-0813">Transport</keyword>
<feature type="transmembrane region" description="Helical" evidence="21">
    <location>
        <begin position="218"/>
        <end position="240"/>
    </location>
</feature>
<evidence type="ECO:0000256" key="21">
    <source>
        <dbReference type="RuleBase" id="RU363079"/>
    </source>
</evidence>
<dbReference type="GO" id="GO:0022900">
    <property type="term" value="P:electron transport chain"/>
    <property type="evidence" value="ECO:0007669"/>
    <property type="project" value="InterPro"/>
</dbReference>
<evidence type="ECO:0000256" key="10">
    <source>
        <dbReference type="ARBA" id="ARBA00022714"/>
    </source>
</evidence>
<evidence type="ECO:0000256" key="8">
    <source>
        <dbReference type="ARBA" id="ARBA00022528"/>
    </source>
</evidence>
<protein>
    <recommendedName>
        <fullName evidence="21">Transmembrane 9 superfamily member</fullName>
    </recommendedName>
</protein>
<keyword evidence="24" id="KW-1185">Reference proteome</keyword>
<organism evidence="23 24">
    <name type="scientific">Cannabis sativa</name>
    <name type="common">Hemp</name>
    <name type="synonym">Marijuana</name>
    <dbReference type="NCBI Taxonomy" id="3483"/>
    <lineage>
        <taxon>Eukaryota</taxon>
        <taxon>Viridiplantae</taxon>
        <taxon>Streptophyta</taxon>
        <taxon>Embryophyta</taxon>
        <taxon>Tracheophyta</taxon>
        <taxon>Spermatophyta</taxon>
        <taxon>Magnoliopsida</taxon>
        <taxon>eudicotyledons</taxon>
        <taxon>Gunneridae</taxon>
        <taxon>Pentapetalae</taxon>
        <taxon>rosids</taxon>
        <taxon>fabids</taxon>
        <taxon>Rosales</taxon>
        <taxon>Cannabaceae</taxon>
        <taxon>Cannabis</taxon>
    </lineage>
</organism>
<keyword evidence="14" id="KW-0249">Electron transport</keyword>
<evidence type="ECO:0000256" key="7">
    <source>
        <dbReference type="ARBA" id="ARBA00022448"/>
    </source>
</evidence>
<evidence type="ECO:0000256" key="2">
    <source>
        <dbReference type="ARBA" id="ARBA00004229"/>
    </source>
</evidence>
<evidence type="ECO:0000256" key="6">
    <source>
        <dbReference type="ARBA" id="ARBA00007874"/>
    </source>
</evidence>
<dbReference type="InterPro" id="IPR001041">
    <property type="entry name" value="2Fe-2S_ferredoxin-type"/>
</dbReference>
<evidence type="ECO:0000313" key="23">
    <source>
        <dbReference type="EMBL" id="KAF4352271.1"/>
    </source>
</evidence>
<evidence type="ECO:0000256" key="3">
    <source>
        <dbReference type="ARBA" id="ARBA00004337"/>
    </source>
</evidence>
<evidence type="ECO:0000313" key="24">
    <source>
        <dbReference type="Proteomes" id="UP000583929"/>
    </source>
</evidence>
<feature type="transmembrane region" description="Helical" evidence="21">
    <location>
        <begin position="546"/>
        <end position="563"/>
    </location>
</feature>
<feature type="domain" description="2Fe-2S ferredoxin-type" evidence="22">
    <location>
        <begin position="836"/>
        <end position="926"/>
    </location>
</feature>
<dbReference type="PROSITE" id="PS51085">
    <property type="entry name" value="2FE2S_FER_2"/>
    <property type="match status" value="2"/>
</dbReference>
<dbReference type="GO" id="GO:0009055">
    <property type="term" value="F:electron transfer activity"/>
    <property type="evidence" value="ECO:0007669"/>
    <property type="project" value="InterPro"/>
</dbReference>
<dbReference type="NCBIfam" id="TIGR02008">
    <property type="entry name" value="fdx_plant"/>
    <property type="match status" value="2"/>
</dbReference>
<evidence type="ECO:0000259" key="22">
    <source>
        <dbReference type="PROSITE" id="PS51085"/>
    </source>
</evidence>
<accession>A0A7J6E1S1</accession>
<evidence type="ECO:0000256" key="5">
    <source>
        <dbReference type="ARBA" id="ARBA00005227"/>
    </source>
</evidence>
<dbReference type="Proteomes" id="UP000583929">
    <property type="component" value="Unassembled WGS sequence"/>
</dbReference>
<feature type="signal peptide" evidence="21">
    <location>
        <begin position="1"/>
        <end position="25"/>
    </location>
</feature>
<reference evidence="23 24" key="1">
    <citation type="journal article" date="2020" name="bioRxiv">
        <title>Sequence and annotation of 42 cannabis genomes reveals extensive copy number variation in cannabinoid synthesis and pathogen resistance genes.</title>
        <authorList>
            <person name="Mckernan K.J."/>
            <person name="Helbert Y."/>
            <person name="Kane L.T."/>
            <person name="Ebling H."/>
            <person name="Zhang L."/>
            <person name="Liu B."/>
            <person name="Eaton Z."/>
            <person name="Mclaughlin S."/>
            <person name="Kingan S."/>
            <person name="Baybayan P."/>
            <person name="Concepcion G."/>
            <person name="Jordan M."/>
            <person name="Riva A."/>
            <person name="Barbazuk W."/>
            <person name="Harkins T."/>
        </authorList>
    </citation>
    <scope>NUCLEOTIDE SEQUENCE [LARGE SCALE GENOMIC DNA]</scope>
    <source>
        <strain evidence="24">cv. Jamaican Lion 4</strain>
        <tissue evidence="23">Leaf</tissue>
    </source>
</reference>
<evidence type="ECO:0000256" key="16">
    <source>
        <dbReference type="ARBA" id="ARBA00023004"/>
    </source>
</evidence>
<evidence type="ECO:0000256" key="20">
    <source>
        <dbReference type="ARBA" id="ARBA00034078"/>
    </source>
</evidence>
<dbReference type="SUPFAM" id="SSF54292">
    <property type="entry name" value="2Fe-2S ferredoxin-like"/>
    <property type="match status" value="2"/>
</dbReference>
<dbReference type="GO" id="GO:0051537">
    <property type="term" value="F:2 iron, 2 sulfur cluster binding"/>
    <property type="evidence" value="ECO:0007669"/>
    <property type="project" value="UniProtKB-KW"/>
</dbReference>
<evidence type="ECO:0000256" key="15">
    <source>
        <dbReference type="ARBA" id="ARBA00022989"/>
    </source>
</evidence>
<dbReference type="Pfam" id="PF00111">
    <property type="entry name" value="Fer2"/>
    <property type="match status" value="2"/>
</dbReference>
<dbReference type="InterPro" id="IPR006058">
    <property type="entry name" value="2Fe2S_fd_BS"/>
</dbReference>
<dbReference type="GO" id="GO:0046872">
    <property type="term" value="F:metal ion binding"/>
    <property type="evidence" value="ECO:0007669"/>
    <property type="project" value="UniProtKB-KW"/>
</dbReference>
<dbReference type="PANTHER" id="PTHR10766">
    <property type="entry name" value="TRANSMEMBRANE 9 SUPERFAMILY PROTEIN"/>
    <property type="match status" value="1"/>
</dbReference>